<dbReference type="SUPFAM" id="SSF81631">
    <property type="entry name" value="PAP/OAS1 substrate-binding domain"/>
    <property type="match status" value="1"/>
</dbReference>
<protein>
    <submittedName>
        <fullName evidence="6">Uncharacterized protein</fullName>
    </submittedName>
</protein>
<dbReference type="PANTHER" id="PTHR23092:SF15">
    <property type="entry name" value="INACTIVE NON-CANONICAL POLY(A) RNA POLYMERASE PROTEIN TRF4-2-RELATED"/>
    <property type="match status" value="1"/>
</dbReference>
<dbReference type="Proteomes" id="UP000039324">
    <property type="component" value="Unassembled WGS sequence"/>
</dbReference>
<evidence type="ECO:0000313" key="7">
    <source>
        <dbReference type="EMBL" id="SPQ98126.1"/>
    </source>
</evidence>
<dbReference type="InterPro" id="IPR054708">
    <property type="entry name" value="MTPAP-like_central"/>
</dbReference>
<dbReference type="Pfam" id="PF03828">
    <property type="entry name" value="PAP_assoc"/>
    <property type="match status" value="1"/>
</dbReference>
<dbReference type="Proteomes" id="UP000290189">
    <property type="component" value="Unassembled WGS sequence"/>
</dbReference>
<sequence>MAANGPERWRGAWRRRGQQGDDEADRADRATGVPSRSVGGDQARVSPTLSITAAEFVPLAWAAPIEVNLRVFVAHRLEPTISDQYELRSTFQVLLREVRRVFPEAIVAVCGSVSMGLNLRLPHSDLDITVEMSGAVEPRTGLIVLAQVVRSALSAEYDVQFIDASVPIIKVQHGTTTIDVGLDQPNVFQARDFFLAVRTMFPTLRPLVLFLKYFLLKHECQRTWQGGIGSFLLKLMVLSHLQMHCRKSTMALAGTHLLTFFELYGRAFRYDQHCISVRDGGMYLPKTKHFPESNREHLCVENPFDPSIDVGQKAFNIQRIRLLFLHAYGMLLERPHRPLLDLLQPMQLSDKADPAQTSDSSRPSTTI</sequence>
<gene>
    <name evidence="6" type="ORF">PBRA_006024</name>
    <name evidence="7" type="ORF">PLBR_LOCUS5341</name>
</gene>
<evidence type="ECO:0000259" key="5">
    <source>
        <dbReference type="Pfam" id="PF22600"/>
    </source>
</evidence>
<dbReference type="EMBL" id="CDSF01000081">
    <property type="protein sequence ID" value="CEO97910.1"/>
    <property type="molecule type" value="Genomic_DNA"/>
</dbReference>
<keyword evidence="8" id="KW-1185">Reference proteome</keyword>
<dbReference type="PANTHER" id="PTHR23092">
    <property type="entry name" value="POLY(A) RNA POLYMERASE"/>
    <property type="match status" value="1"/>
</dbReference>
<dbReference type="GO" id="GO:0005730">
    <property type="term" value="C:nucleolus"/>
    <property type="evidence" value="ECO:0007669"/>
    <property type="project" value="TreeGrafter"/>
</dbReference>
<feature type="domain" description="Poly(A) RNA polymerase mitochondrial-like central palm" evidence="5">
    <location>
        <begin position="84"/>
        <end position="184"/>
    </location>
</feature>
<reference evidence="7 9" key="2">
    <citation type="submission" date="2018-03" db="EMBL/GenBank/DDBJ databases">
        <authorList>
            <person name="Fogelqvist J."/>
        </authorList>
    </citation>
    <scope>NUCLEOTIDE SEQUENCE [LARGE SCALE GENOMIC DNA]</scope>
</reference>
<organism evidence="6 8">
    <name type="scientific">Plasmodiophora brassicae</name>
    <name type="common">Clubroot disease agent</name>
    <dbReference type="NCBI Taxonomy" id="37360"/>
    <lineage>
        <taxon>Eukaryota</taxon>
        <taxon>Sar</taxon>
        <taxon>Rhizaria</taxon>
        <taxon>Endomyxa</taxon>
        <taxon>Phytomyxea</taxon>
        <taxon>Plasmodiophorida</taxon>
        <taxon>Plasmodiophoridae</taxon>
        <taxon>Plasmodiophora</taxon>
    </lineage>
</organism>
<geneLocation type="mitochondrion" evidence="7"/>
<evidence type="ECO:0000256" key="2">
    <source>
        <dbReference type="ARBA" id="ARBA00022842"/>
    </source>
</evidence>
<dbReference type="Gene3D" id="3.30.460.10">
    <property type="entry name" value="Beta Polymerase, domain 2"/>
    <property type="match status" value="1"/>
</dbReference>
<dbReference type="EMBL" id="OVEO01000009">
    <property type="protein sequence ID" value="SPQ98126.1"/>
    <property type="molecule type" value="Genomic_DNA"/>
</dbReference>
<dbReference type="OrthoDB" id="273917at2759"/>
<keyword evidence="1" id="KW-0479">Metal-binding</keyword>
<dbReference type="InterPro" id="IPR002058">
    <property type="entry name" value="PAP_assoc"/>
</dbReference>
<proteinExistence type="predicted"/>
<feature type="domain" description="PAP-associated" evidence="4">
    <location>
        <begin position="254"/>
        <end position="307"/>
    </location>
</feature>
<evidence type="ECO:0000259" key="4">
    <source>
        <dbReference type="Pfam" id="PF03828"/>
    </source>
</evidence>
<dbReference type="InterPro" id="IPR045862">
    <property type="entry name" value="Trf4-like"/>
</dbReference>
<keyword evidence="7" id="KW-0496">Mitochondrion</keyword>
<evidence type="ECO:0000313" key="6">
    <source>
        <dbReference type="EMBL" id="CEO97910.1"/>
    </source>
</evidence>
<dbReference type="GO" id="GO:0031499">
    <property type="term" value="C:TRAMP complex"/>
    <property type="evidence" value="ECO:0007669"/>
    <property type="project" value="TreeGrafter"/>
</dbReference>
<dbReference type="InterPro" id="IPR043519">
    <property type="entry name" value="NT_sf"/>
</dbReference>
<dbReference type="GO" id="GO:0003729">
    <property type="term" value="F:mRNA binding"/>
    <property type="evidence" value="ECO:0007669"/>
    <property type="project" value="TreeGrafter"/>
</dbReference>
<dbReference type="GO" id="GO:0046872">
    <property type="term" value="F:metal ion binding"/>
    <property type="evidence" value="ECO:0007669"/>
    <property type="project" value="UniProtKB-KW"/>
</dbReference>
<reference evidence="6 8" key="1">
    <citation type="submission" date="2015-02" db="EMBL/GenBank/DDBJ databases">
        <authorList>
            <person name="Chooi Y.-H."/>
        </authorList>
    </citation>
    <scope>NUCLEOTIDE SEQUENCE [LARGE SCALE GENOMIC DNA]</scope>
    <source>
        <strain evidence="6">E3</strain>
    </source>
</reference>
<evidence type="ECO:0000313" key="8">
    <source>
        <dbReference type="Proteomes" id="UP000039324"/>
    </source>
</evidence>
<evidence type="ECO:0000256" key="1">
    <source>
        <dbReference type="ARBA" id="ARBA00022723"/>
    </source>
</evidence>
<dbReference type="GO" id="GO:1990817">
    <property type="term" value="F:poly(A) RNA polymerase activity"/>
    <property type="evidence" value="ECO:0007669"/>
    <property type="project" value="InterPro"/>
</dbReference>
<dbReference type="SUPFAM" id="SSF81301">
    <property type="entry name" value="Nucleotidyltransferase"/>
    <property type="match status" value="1"/>
</dbReference>
<dbReference type="AlphaFoldDB" id="A0A0G4IRL4"/>
<keyword evidence="2" id="KW-0460">Magnesium</keyword>
<dbReference type="Pfam" id="PF22600">
    <property type="entry name" value="MTPAP-like_central"/>
    <property type="match status" value="1"/>
</dbReference>
<dbReference type="GO" id="GO:0031123">
    <property type="term" value="P:RNA 3'-end processing"/>
    <property type="evidence" value="ECO:0007669"/>
    <property type="project" value="TreeGrafter"/>
</dbReference>
<dbReference type="STRING" id="37360.A0A0G4IRL4"/>
<evidence type="ECO:0000313" key="9">
    <source>
        <dbReference type="Proteomes" id="UP000290189"/>
    </source>
</evidence>
<evidence type="ECO:0000256" key="3">
    <source>
        <dbReference type="SAM" id="MobiDB-lite"/>
    </source>
</evidence>
<dbReference type="GO" id="GO:0043634">
    <property type="term" value="P:polyadenylation-dependent ncRNA catabolic process"/>
    <property type="evidence" value="ECO:0007669"/>
    <property type="project" value="TreeGrafter"/>
</dbReference>
<accession>A0A0G4IRL4</accession>
<dbReference type="Gene3D" id="1.10.1410.10">
    <property type="match status" value="1"/>
</dbReference>
<feature type="region of interest" description="Disordered" evidence="3">
    <location>
        <begin position="1"/>
        <end position="41"/>
    </location>
</feature>
<name>A0A0G4IRL4_PLABS</name>